<dbReference type="RefSeq" id="WP_311428209.1">
    <property type="nucleotide sequence ID" value="NZ_JAVRIA010000008.1"/>
</dbReference>
<keyword evidence="1" id="KW-0697">Rotamase</keyword>
<dbReference type="InterPro" id="IPR046357">
    <property type="entry name" value="PPIase_dom_sf"/>
</dbReference>
<dbReference type="EMBL" id="JAVRIA010000008">
    <property type="protein sequence ID" value="MDT0559445.1"/>
    <property type="molecule type" value="Genomic_DNA"/>
</dbReference>
<evidence type="ECO:0000256" key="2">
    <source>
        <dbReference type="SAM" id="SignalP"/>
    </source>
</evidence>
<dbReference type="Gene3D" id="3.10.50.40">
    <property type="match status" value="2"/>
</dbReference>
<accession>A0ABU2YMQ4</accession>
<keyword evidence="1 4" id="KW-0413">Isomerase</keyword>
<dbReference type="InterPro" id="IPR000297">
    <property type="entry name" value="PPIase_PpiC"/>
</dbReference>
<reference evidence="4 5" key="1">
    <citation type="submission" date="2023-09" db="EMBL/GenBank/DDBJ databases">
        <authorList>
            <person name="Rey-Velasco X."/>
        </authorList>
    </citation>
    <scope>NUCLEOTIDE SEQUENCE [LARGE SCALE GENOMIC DNA]</scope>
    <source>
        <strain evidence="4 5">W332</strain>
    </source>
</reference>
<evidence type="ECO:0000256" key="1">
    <source>
        <dbReference type="PROSITE-ProRule" id="PRU00278"/>
    </source>
</evidence>
<dbReference type="InterPro" id="IPR050245">
    <property type="entry name" value="PrsA_foldase"/>
</dbReference>
<feature type="chain" id="PRO_5047533594" evidence="2">
    <location>
        <begin position="21"/>
        <end position="650"/>
    </location>
</feature>
<dbReference type="PANTHER" id="PTHR47245:SF2">
    <property type="entry name" value="PEPTIDYL-PROLYL CIS-TRANS ISOMERASE HP_0175-RELATED"/>
    <property type="match status" value="1"/>
</dbReference>
<protein>
    <submittedName>
        <fullName evidence="4">Peptidylprolyl isomerase</fullName>
        <ecNumber evidence="4">5.2.1.8</ecNumber>
    </submittedName>
</protein>
<dbReference type="EC" id="5.2.1.8" evidence="4"/>
<evidence type="ECO:0000259" key="3">
    <source>
        <dbReference type="PROSITE" id="PS50198"/>
    </source>
</evidence>
<evidence type="ECO:0000313" key="5">
    <source>
        <dbReference type="Proteomes" id="UP001259492"/>
    </source>
</evidence>
<feature type="domain" description="PpiC" evidence="3">
    <location>
        <begin position="122"/>
        <end position="219"/>
    </location>
</feature>
<sequence>MKLKSLLFLCFLTYAFCVNAQIAEDDILFTVDNEAISAEEFVRVYSKNLDLVKDEKQKDVDEYLKLFVNYQLKLKEARRLELDKNPKYVREFGNYKRQLTKNYMAESKVTDALVKEAYDRISYDLKVTHILIKLDEAQRDTTAVYNQISKLRDRAVNEGFDKVRTEIHNGKTIFGEDLGYFSGFKMVYDFETVAYNTPVGEISKPFRTQFGYHILNVQEKRPSRGQVTVAHIMIALRQADSTLDPAVRIKEIDQKLKQGEAFETLAKQFSDDKSSANKGGKLTPFKSGQLSSIVFENKAFSLKDEGQLTEPFKTEYGWHIVKLLKKVPLEPFENMKSELQNRVSRDSRSKIINSALAKDLMQKFSITESVETLNYFKTMVTQDYFKKNWVPAETFEGDKELLSINDESYTAQNFAKHLKGVQRQYFGKAVEIDYLIDKEYKQFLETMILTYHKNNLEKTNKEFADILKEYRDGLLLFDLMEKQIWNKASKDSLGLQNYYNTNKNKYQWNDRAEIIMATSAKKQNIDLVRDAFIAGKTQDDINQEFNTKKELKVIFTKGVKEINDPTLPTNFEVKEGVSKVYNHNDAYHVINVLSIFPAKLKTLEEARGRVINDYQNEIEDNWLKDLRSRFKVEINDAVLTKVKQEIKLKY</sequence>
<dbReference type="Pfam" id="PF00639">
    <property type="entry name" value="Rotamase"/>
    <property type="match status" value="2"/>
</dbReference>
<comment type="caution">
    <text evidence="4">The sequence shown here is derived from an EMBL/GenBank/DDBJ whole genome shotgun (WGS) entry which is preliminary data.</text>
</comment>
<dbReference type="PANTHER" id="PTHR47245">
    <property type="entry name" value="PEPTIDYLPROLYL ISOMERASE"/>
    <property type="match status" value="1"/>
</dbReference>
<dbReference type="Proteomes" id="UP001259492">
    <property type="component" value="Unassembled WGS sequence"/>
</dbReference>
<evidence type="ECO:0000313" key="4">
    <source>
        <dbReference type="EMBL" id="MDT0559445.1"/>
    </source>
</evidence>
<keyword evidence="5" id="KW-1185">Reference proteome</keyword>
<gene>
    <name evidence="4" type="ORF">RM697_12340</name>
</gene>
<name>A0ABU2YMQ4_9FLAO</name>
<dbReference type="GO" id="GO:0003755">
    <property type="term" value="F:peptidyl-prolyl cis-trans isomerase activity"/>
    <property type="evidence" value="ECO:0007669"/>
    <property type="project" value="UniProtKB-EC"/>
</dbReference>
<keyword evidence="2" id="KW-0732">Signal</keyword>
<dbReference type="PROSITE" id="PS50198">
    <property type="entry name" value="PPIC_PPIASE_2"/>
    <property type="match status" value="2"/>
</dbReference>
<proteinExistence type="predicted"/>
<feature type="signal peptide" evidence="2">
    <location>
        <begin position="1"/>
        <end position="20"/>
    </location>
</feature>
<dbReference type="SUPFAM" id="SSF54534">
    <property type="entry name" value="FKBP-like"/>
    <property type="match status" value="2"/>
</dbReference>
<organism evidence="4 5">
    <name type="scientific">Microcosmobacter mediterraneus</name>
    <dbReference type="NCBI Taxonomy" id="3075607"/>
    <lineage>
        <taxon>Bacteria</taxon>
        <taxon>Pseudomonadati</taxon>
        <taxon>Bacteroidota</taxon>
        <taxon>Flavobacteriia</taxon>
        <taxon>Flavobacteriales</taxon>
        <taxon>Flavobacteriaceae</taxon>
        <taxon>Microcosmobacter</taxon>
    </lineage>
</organism>
<feature type="domain" description="PpiC" evidence="3">
    <location>
        <begin position="224"/>
        <end position="325"/>
    </location>
</feature>